<feature type="compositionally biased region" description="Polar residues" evidence="6">
    <location>
        <begin position="25"/>
        <end position="39"/>
    </location>
</feature>
<evidence type="ECO:0000256" key="5">
    <source>
        <dbReference type="RuleBase" id="RU000682"/>
    </source>
</evidence>
<dbReference type="EnsemblMetazoa" id="HelroT172439">
    <property type="protein sequence ID" value="HelroP172439"/>
    <property type="gene ID" value="HelroG172439"/>
</dbReference>
<evidence type="ECO:0000259" key="7">
    <source>
        <dbReference type="PROSITE" id="PS50071"/>
    </source>
</evidence>
<feature type="region of interest" description="Disordered" evidence="6">
    <location>
        <begin position="25"/>
        <end position="67"/>
    </location>
</feature>
<evidence type="ECO:0000256" key="1">
    <source>
        <dbReference type="ARBA" id="ARBA00023125"/>
    </source>
</evidence>
<dbReference type="GO" id="GO:0000978">
    <property type="term" value="F:RNA polymerase II cis-regulatory region sequence-specific DNA binding"/>
    <property type="evidence" value="ECO:0000318"/>
    <property type="project" value="GO_Central"/>
</dbReference>
<evidence type="ECO:0000313" key="9">
    <source>
        <dbReference type="EnsemblMetazoa" id="HelroP172439"/>
    </source>
</evidence>
<reference evidence="10" key="1">
    <citation type="submission" date="2012-12" db="EMBL/GenBank/DDBJ databases">
        <authorList>
            <person name="Hellsten U."/>
            <person name="Grimwood J."/>
            <person name="Chapman J.A."/>
            <person name="Shapiro H."/>
            <person name="Aerts A."/>
            <person name="Otillar R.P."/>
            <person name="Terry A.Y."/>
            <person name="Boore J.L."/>
            <person name="Simakov O."/>
            <person name="Marletaz F."/>
            <person name="Cho S.-J."/>
            <person name="Edsinger-Gonzales E."/>
            <person name="Havlak P."/>
            <person name="Kuo D.-H."/>
            <person name="Larsson T."/>
            <person name="Lv J."/>
            <person name="Arendt D."/>
            <person name="Savage R."/>
            <person name="Osoegawa K."/>
            <person name="de Jong P."/>
            <person name="Lindberg D.R."/>
            <person name="Seaver E.C."/>
            <person name="Weisblat D.A."/>
            <person name="Putnam N.H."/>
            <person name="Grigoriev I.V."/>
            <person name="Rokhsar D.S."/>
        </authorList>
    </citation>
    <scope>NUCLEOTIDE SEQUENCE</scope>
</reference>
<dbReference type="GO" id="GO:0030154">
    <property type="term" value="P:cell differentiation"/>
    <property type="evidence" value="ECO:0000318"/>
    <property type="project" value="GO_Central"/>
</dbReference>
<dbReference type="GO" id="GO:0006357">
    <property type="term" value="P:regulation of transcription by RNA polymerase II"/>
    <property type="evidence" value="ECO:0000318"/>
    <property type="project" value="GO_Central"/>
</dbReference>
<dbReference type="InterPro" id="IPR017970">
    <property type="entry name" value="Homeobox_CS"/>
</dbReference>
<dbReference type="GO" id="GO:0005634">
    <property type="term" value="C:nucleus"/>
    <property type="evidence" value="ECO:0007669"/>
    <property type="project" value="UniProtKB-SubCell"/>
</dbReference>
<dbReference type="PROSITE" id="PS50071">
    <property type="entry name" value="HOMEOBOX_2"/>
    <property type="match status" value="1"/>
</dbReference>
<dbReference type="Proteomes" id="UP000015101">
    <property type="component" value="Unassembled WGS sequence"/>
</dbReference>
<dbReference type="InterPro" id="IPR009057">
    <property type="entry name" value="Homeodomain-like_sf"/>
</dbReference>
<keyword evidence="1 4" id="KW-0238">DNA-binding</keyword>
<dbReference type="RefSeq" id="XP_009017346.1">
    <property type="nucleotide sequence ID" value="XM_009019098.1"/>
</dbReference>
<feature type="DNA-binding region" description="Homeobox" evidence="4">
    <location>
        <begin position="69"/>
        <end position="131"/>
    </location>
</feature>
<dbReference type="InParanoid" id="T1F5C0"/>
<protein>
    <recommendedName>
        <fullName evidence="7">Homeobox domain-containing protein</fullName>
    </recommendedName>
</protein>
<dbReference type="SMART" id="SM00389">
    <property type="entry name" value="HOX"/>
    <property type="match status" value="1"/>
</dbReference>
<dbReference type="EMBL" id="KB096457">
    <property type="protein sequence ID" value="ESO04767.1"/>
    <property type="molecule type" value="Genomic_DNA"/>
</dbReference>
<dbReference type="PANTHER" id="PTHR24324">
    <property type="entry name" value="HOMEOBOX PROTEIN HHEX"/>
    <property type="match status" value="1"/>
</dbReference>
<dbReference type="PANTHER" id="PTHR24324:SF9">
    <property type="entry name" value="HOMEOBOX DOMAIN-CONTAINING PROTEIN"/>
    <property type="match status" value="1"/>
</dbReference>
<evidence type="ECO:0000313" key="8">
    <source>
        <dbReference type="EMBL" id="ESO04767.1"/>
    </source>
</evidence>
<reference evidence="8 10" key="2">
    <citation type="journal article" date="2013" name="Nature">
        <title>Insights into bilaterian evolution from three spiralian genomes.</title>
        <authorList>
            <person name="Simakov O."/>
            <person name="Marletaz F."/>
            <person name="Cho S.J."/>
            <person name="Edsinger-Gonzales E."/>
            <person name="Havlak P."/>
            <person name="Hellsten U."/>
            <person name="Kuo D.H."/>
            <person name="Larsson T."/>
            <person name="Lv J."/>
            <person name="Arendt D."/>
            <person name="Savage R."/>
            <person name="Osoegawa K."/>
            <person name="de Jong P."/>
            <person name="Grimwood J."/>
            <person name="Chapman J.A."/>
            <person name="Shapiro H."/>
            <person name="Aerts A."/>
            <person name="Otillar R.P."/>
            <person name="Terry A.Y."/>
            <person name="Boore J.L."/>
            <person name="Grigoriev I.V."/>
            <person name="Lindberg D.R."/>
            <person name="Seaver E.C."/>
            <person name="Weisblat D.A."/>
            <person name="Putnam N.H."/>
            <person name="Rokhsar D.S."/>
        </authorList>
    </citation>
    <scope>NUCLEOTIDE SEQUENCE</scope>
</reference>
<dbReference type="OrthoDB" id="4187154at2759"/>
<dbReference type="GO" id="GO:0000981">
    <property type="term" value="F:DNA-binding transcription factor activity, RNA polymerase II-specific"/>
    <property type="evidence" value="ECO:0007669"/>
    <property type="project" value="InterPro"/>
</dbReference>
<dbReference type="AlphaFoldDB" id="T1F5C0"/>
<evidence type="ECO:0000313" key="10">
    <source>
        <dbReference type="Proteomes" id="UP000015101"/>
    </source>
</evidence>
<keyword evidence="3 4" id="KW-0539">Nucleus</keyword>
<dbReference type="PROSITE" id="PS00027">
    <property type="entry name" value="HOMEOBOX_1"/>
    <property type="match status" value="1"/>
</dbReference>
<evidence type="ECO:0000256" key="3">
    <source>
        <dbReference type="ARBA" id="ARBA00023242"/>
    </source>
</evidence>
<keyword evidence="10" id="KW-1185">Reference proteome</keyword>
<dbReference type="InterPro" id="IPR001356">
    <property type="entry name" value="HD"/>
</dbReference>
<dbReference type="CDD" id="cd00086">
    <property type="entry name" value="homeodomain"/>
    <property type="match status" value="1"/>
</dbReference>
<name>T1F5C0_HELRO</name>
<dbReference type="SUPFAM" id="SSF46689">
    <property type="entry name" value="Homeodomain-like"/>
    <property type="match status" value="1"/>
</dbReference>
<keyword evidence="2 4" id="KW-0371">Homeobox</keyword>
<feature type="domain" description="Homeobox" evidence="7">
    <location>
        <begin position="67"/>
        <end position="130"/>
    </location>
</feature>
<feature type="compositionally biased region" description="Low complexity" evidence="6">
    <location>
        <begin position="40"/>
        <end position="50"/>
    </location>
</feature>
<dbReference type="InterPro" id="IPR051000">
    <property type="entry name" value="Homeobox_DNA-bind_prot"/>
</dbReference>
<sequence>MALTDQHLSQTQFVNQNSQNINEKAHQSFSTSNFQQPVNSSTSTSTSTSSGQNVFAGQQQTTSNKSTKVVKKRAILSKDKTGILKNYYQNNFNFPYPDWETCESLASQCGISSPQVNKWFSNRRNKDKNTRNLTDIANRRGRGGN</sequence>
<dbReference type="KEGG" id="hro:HELRODRAFT_172439"/>
<accession>T1F5C0</accession>
<evidence type="ECO:0000256" key="4">
    <source>
        <dbReference type="PROSITE-ProRule" id="PRU00108"/>
    </source>
</evidence>
<evidence type="ECO:0000256" key="6">
    <source>
        <dbReference type="SAM" id="MobiDB-lite"/>
    </source>
</evidence>
<dbReference type="Gene3D" id="1.10.10.60">
    <property type="entry name" value="Homeodomain-like"/>
    <property type="match status" value="1"/>
</dbReference>
<dbReference type="eggNOG" id="ENOG502SZTR">
    <property type="taxonomic scope" value="Eukaryota"/>
</dbReference>
<feature type="compositionally biased region" description="Polar residues" evidence="6">
    <location>
        <begin position="51"/>
        <end position="60"/>
    </location>
</feature>
<proteinExistence type="predicted"/>
<dbReference type="HOGENOM" id="CLU_1679852_0_0_1"/>
<dbReference type="EMBL" id="AMQM01004216">
    <property type="status" value="NOT_ANNOTATED_CDS"/>
    <property type="molecule type" value="Genomic_DNA"/>
</dbReference>
<organism evidence="9 10">
    <name type="scientific">Helobdella robusta</name>
    <name type="common">Californian leech</name>
    <dbReference type="NCBI Taxonomy" id="6412"/>
    <lineage>
        <taxon>Eukaryota</taxon>
        <taxon>Metazoa</taxon>
        <taxon>Spiralia</taxon>
        <taxon>Lophotrochozoa</taxon>
        <taxon>Annelida</taxon>
        <taxon>Clitellata</taxon>
        <taxon>Hirudinea</taxon>
        <taxon>Rhynchobdellida</taxon>
        <taxon>Glossiphoniidae</taxon>
        <taxon>Helobdella</taxon>
    </lineage>
</organism>
<dbReference type="CTD" id="20204019"/>
<evidence type="ECO:0000256" key="2">
    <source>
        <dbReference type="ARBA" id="ARBA00023155"/>
    </source>
</evidence>
<dbReference type="Pfam" id="PF00046">
    <property type="entry name" value="Homeodomain"/>
    <property type="match status" value="1"/>
</dbReference>
<dbReference type="GeneID" id="20204019"/>
<reference evidence="9" key="3">
    <citation type="submission" date="2015-06" db="UniProtKB">
        <authorList>
            <consortium name="EnsemblMetazoa"/>
        </authorList>
    </citation>
    <scope>IDENTIFICATION</scope>
</reference>
<comment type="subcellular location">
    <subcellularLocation>
        <location evidence="4 5">Nucleus</location>
    </subcellularLocation>
</comment>
<gene>
    <name evidence="9" type="primary">20204019</name>
    <name evidence="8" type="ORF">HELRODRAFT_172439</name>
</gene>